<evidence type="ECO:0000256" key="4">
    <source>
        <dbReference type="ARBA" id="ARBA00034003"/>
    </source>
</evidence>
<dbReference type="PANTHER" id="PTHR45674:SF4">
    <property type="entry name" value="DNA LIGASE 1"/>
    <property type="match status" value="1"/>
</dbReference>
<keyword evidence="3 7" id="KW-0436">Ligase</keyword>
<comment type="catalytic activity">
    <reaction evidence="4">
        <text>ATP + (deoxyribonucleotide)n-3'-hydroxyl + 5'-phospho-(deoxyribonucleotide)m = (deoxyribonucleotide)n+m + AMP + diphosphate.</text>
        <dbReference type="EC" id="6.5.1.1"/>
    </reaction>
</comment>
<dbReference type="SUPFAM" id="SSF50249">
    <property type="entry name" value="Nucleic acid-binding proteins"/>
    <property type="match status" value="1"/>
</dbReference>
<dbReference type="Gene3D" id="3.30.470.30">
    <property type="entry name" value="DNA ligase/mRNA capping enzyme"/>
    <property type="match status" value="1"/>
</dbReference>
<dbReference type="InterPro" id="IPR050191">
    <property type="entry name" value="ATP-dep_DNA_ligase"/>
</dbReference>
<dbReference type="InterPro" id="IPR012340">
    <property type="entry name" value="NA-bd_OB-fold"/>
</dbReference>
<evidence type="ECO:0000313" key="8">
    <source>
        <dbReference type="Proteomes" id="UP000070457"/>
    </source>
</evidence>
<dbReference type="EC" id="6.5.1.1" evidence="2"/>
<dbReference type="PANTHER" id="PTHR45674">
    <property type="entry name" value="DNA LIGASE 1/3 FAMILY MEMBER"/>
    <property type="match status" value="1"/>
</dbReference>
<dbReference type="PROSITE" id="PS50160">
    <property type="entry name" value="DNA_LIGASE_A3"/>
    <property type="match status" value="1"/>
</dbReference>
<dbReference type="Gene3D" id="2.40.50.140">
    <property type="entry name" value="Nucleic acid-binding proteins"/>
    <property type="match status" value="1"/>
</dbReference>
<accession>A0A136LYK2</accession>
<dbReference type="InterPro" id="IPR012310">
    <property type="entry name" value="DNA_ligase_ATP-dep_cent"/>
</dbReference>
<protein>
    <recommendedName>
        <fullName evidence="2">DNA ligase (ATP)</fullName>
        <ecNumber evidence="2">6.5.1.1</ecNumber>
    </recommendedName>
</protein>
<proteinExistence type="inferred from homology"/>
<dbReference type="InterPro" id="IPR000977">
    <property type="entry name" value="DNA_ligase_ATP-dep"/>
</dbReference>
<dbReference type="GO" id="GO:0006310">
    <property type="term" value="P:DNA recombination"/>
    <property type="evidence" value="ECO:0007669"/>
    <property type="project" value="InterPro"/>
</dbReference>
<dbReference type="GO" id="GO:0006273">
    <property type="term" value="P:lagging strand elongation"/>
    <property type="evidence" value="ECO:0007669"/>
    <property type="project" value="TreeGrafter"/>
</dbReference>
<dbReference type="EMBL" id="JYNZ01000003">
    <property type="protein sequence ID" value="KXK26750.1"/>
    <property type="molecule type" value="Genomic_DNA"/>
</dbReference>
<dbReference type="GO" id="GO:0006281">
    <property type="term" value="P:DNA repair"/>
    <property type="evidence" value="ECO:0007669"/>
    <property type="project" value="InterPro"/>
</dbReference>
<dbReference type="Pfam" id="PF04679">
    <property type="entry name" value="DNA_ligase_A_C"/>
    <property type="match status" value="1"/>
</dbReference>
<sequence length="390" mass="43386">MLLKDGIEAVKTIEPVAGIPVSVKLVEREKDIAKIFERFGPHVMQPKFDGLRAEIHYSRKGFANISAEQGLLVEAESDHVRIFSRRMENLTDMFPDLIRAVSYLNVDSVILDSEAIAYDPASGELLPFQETMKRKRKNDIAEMAEQIPIQAHCFDILMLNGKSLLRTPLEERLRIMNDLLKDSGPTLIASESPEVKTVEDAQEVFDRYVEMDLEGIISKGYGTFYDPGTRNYDWIKLKAAANSELADTVDAVVLGYYLGSGARAKFGIGAILIGVPDKKTGEFVSLSKVGTGITDAQFADIRNRLDTIRIDTMPVNVRIAKPLLPDVFVRPEVVVVVEADSISKSKLHGSEGGGYSLRFPRLKVFDRQDKSPEDATSLQELEHLMELAGQ</sequence>
<dbReference type="GO" id="GO:0003910">
    <property type="term" value="F:DNA ligase (ATP) activity"/>
    <property type="evidence" value="ECO:0007669"/>
    <property type="project" value="UniProtKB-EC"/>
</dbReference>
<organism evidence="7 8">
    <name type="scientific">candidate division WS6 bacterium OLB20</name>
    <dbReference type="NCBI Taxonomy" id="1617426"/>
    <lineage>
        <taxon>Bacteria</taxon>
        <taxon>Candidatus Dojkabacteria</taxon>
    </lineage>
</organism>
<dbReference type="Proteomes" id="UP000070457">
    <property type="component" value="Unassembled WGS sequence"/>
</dbReference>
<evidence type="ECO:0000256" key="5">
    <source>
        <dbReference type="RuleBase" id="RU004196"/>
    </source>
</evidence>
<name>A0A136LYK2_9BACT</name>
<feature type="domain" description="ATP-dependent DNA ligase family profile" evidence="6">
    <location>
        <begin position="154"/>
        <end position="264"/>
    </location>
</feature>
<evidence type="ECO:0000256" key="2">
    <source>
        <dbReference type="ARBA" id="ARBA00012727"/>
    </source>
</evidence>
<dbReference type="NCBIfam" id="TIGR00574">
    <property type="entry name" value="dnl1"/>
    <property type="match status" value="1"/>
</dbReference>
<dbReference type="STRING" id="1617426.TR69_WS6001000768"/>
<dbReference type="SUPFAM" id="SSF56091">
    <property type="entry name" value="DNA ligase/mRNA capping enzyme, catalytic domain"/>
    <property type="match status" value="1"/>
</dbReference>
<dbReference type="GO" id="GO:0005524">
    <property type="term" value="F:ATP binding"/>
    <property type="evidence" value="ECO:0007669"/>
    <property type="project" value="InterPro"/>
</dbReference>
<gene>
    <name evidence="7" type="ORF">TR69_WS6001000768</name>
</gene>
<dbReference type="GO" id="GO:0071897">
    <property type="term" value="P:DNA biosynthetic process"/>
    <property type="evidence" value="ECO:0007669"/>
    <property type="project" value="InterPro"/>
</dbReference>
<evidence type="ECO:0000313" key="7">
    <source>
        <dbReference type="EMBL" id="KXK26750.1"/>
    </source>
</evidence>
<reference evidence="7 8" key="1">
    <citation type="submission" date="2015-02" db="EMBL/GenBank/DDBJ databases">
        <title>Improved understanding of the partial-nitritation anammox process through 23 genomes representing the majority of the microbial community.</title>
        <authorList>
            <person name="Speth D.R."/>
            <person name="In T Zandt M."/>
            <person name="Guerrero Cruz S."/>
            <person name="Jetten M.S."/>
            <person name="Dutilh B.E."/>
        </authorList>
    </citation>
    <scope>NUCLEOTIDE SEQUENCE [LARGE SCALE GENOMIC DNA]</scope>
    <source>
        <strain evidence="7">OLB20</strain>
    </source>
</reference>
<dbReference type="AlphaFoldDB" id="A0A136LYK2"/>
<comment type="caution">
    <text evidence="7">The sequence shown here is derived from an EMBL/GenBank/DDBJ whole genome shotgun (WGS) entry which is preliminary data.</text>
</comment>
<dbReference type="Pfam" id="PF01068">
    <property type="entry name" value="DNA_ligase_A_M"/>
    <property type="match status" value="1"/>
</dbReference>
<comment type="similarity">
    <text evidence="1 5">Belongs to the ATP-dependent DNA ligase family.</text>
</comment>
<evidence type="ECO:0000256" key="3">
    <source>
        <dbReference type="ARBA" id="ARBA00022598"/>
    </source>
</evidence>
<evidence type="ECO:0000259" key="6">
    <source>
        <dbReference type="PROSITE" id="PS50160"/>
    </source>
</evidence>
<dbReference type="InterPro" id="IPR012309">
    <property type="entry name" value="DNA_ligase_ATP-dep_C"/>
</dbReference>
<evidence type="ECO:0000256" key="1">
    <source>
        <dbReference type="ARBA" id="ARBA00007572"/>
    </source>
</evidence>